<feature type="signal peptide" evidence="2">
    <location>
        <begin position="1"/>
        <end position="18"/>
    </location>
</feature>
<feature type="transmembrane region" description="Helical" evidence="1">
    <location>
        <begin position="385"/>
        <end position="408"/>
    </location>
</feature>
<dbReference type="Proteomes" id="UP000005239">
    <property type="component" value="Unassembled WGS sequence"/>
</dbReference>
<feature type="transmembrane region" description="Helical" evidence="1">
    <location>
        <begin position="508"/>
        <end position="537"/>
    </location>
</feature>
<feature type="transmembrane region" description="Helical" evidence="1">
    <location>
        <begin position="161"/>
        <end position="182"/>
    </location>
</feature>
<reference evidence="4" key="1">
    <citation type="journal article" date="2008" name="Nat. Genet.">
        <title>The Pristionchus pacificus genome provides a unique perspective on nematode lifestyle and parasitism.</title>
        <authorList>
            <person name="Dieterich C."/>
            <person name="Clifton S.W."/>
            <person name="Schuster L.N."/>
            <person name="Chinwalla A."/>
            <person name="Delehaunty K."/>
            <person name="Dinkelacker I."/>
            <person name="Fulton L."/>
            <person name="Fulton R."/>
            <person name="Godfrey J."/>
            <person name="Minx P."/>
            <person name="Mitreva M."/>
            <person name="Roeseler W."/>
            <person name="Tian H."/>
            <person name="Witte H."/>
            <person name="Yang S.P."/>
            <person name="Wilson R.K."/>
            <person name="Sommer R.J."/>
        </authorList>
    </citation>
    <scope>NUCLEOTIDE SEQUENCE [LARGE SCALE GENOMIC DNA]</scope>
    <source>
        <strain evidence="4">PS312</strain>
    </source>
</reference>
<feature type="transmembrane region" description="Helical" evidence="1">
    <location>
        <begin position="276"/>
        <end position="294"/>
    </location>
</feature>
<dbReference type="PANTHER" id="PTHR22943">
    <property type="entry name" value="7-TRANSMEMBRANE DOMAIN RECEPTOR C.ELEGANS"/>
    <property type="match status" value="1"/>
</dbReference>
<dbReference type="Pfam" id="PF10326">
    <property type="entry name" value="7TM_GPCR_Str"/>
    <property type="match status" value="2"/>
</dbReference>
<evidence type="ECO:0000313" key="4">
    <source>
        <dbReference type="Proteomes" id="UP000005239"/>
    </source>
</evidence>
<evidence type="ECO:0000256" key="1">
    <source>
        <dbReference type="SAM" id="Phobius"/>
    </source>
</evidence>
<feature type="transmembrane region" description="Helical" evidence="1">
    <location>
        <begin position="129"/>
        <end position="149"/>
    </location>
</feature>
<dbReference type="GO" id="GO:0098542">
    <property type="term" value="P:defense response to other organism"/>
    <property type="evidence" value="ECO:0007669"/>
    <property type="project" value="InterPro"/>
</dbReference>
<feature type="transmembrane region" description="Helical" evidence="1">
    <location>
        <begin position="543"/>
        <end position="566"/>
    </location>
</feature>
<organism evidence="3 4">
    <name type="scientific">Pristionchus pacificus</name>
    <name type="common">Parasitic nematode worm</name>
    <dbReference type="NCBI Taxonomy" id="54126"/>
    <lineage>
        <taxon>Eukaryota</taxon>
        <taxon>Metazoa</taxon>
        <taxon>Ecdysozoa</taxon>
        <taxon>Nematoda</taxon>
        <taxon>Chromadorea</taxon>
        <taxon>Rhabditida</taxon>
        <taxon>Rhabditina</taxon>
        <taxon>Diplogasteromorpha</taxon>
        <taxon>Diplogasteroidea</taxon>
        <taxon>Neodiplogasteridae</taxon>
        <taxon>Pristionchus</taxon>
    </lineage>
</organism>
<keyword evidence="1" id="KW-0472">Membrane</keyword>
<accession>A0A8R1UXN0</accession>
<dbReference type="SUPFAM" id="SSF81321">
    <property type="entry name" value="Family A G protein-coupled receptor-like"/>
    <property type="match status" value="1"/>
</dbReference>
<dbReference type="Pfam" id="PF16839">
    <property type="entry name" value="Antimicrobial25"/>
    <property type="match status" value="1"/>
</dbReference>
<reference evidence="3" key="2">
    <citation type="submission" date="2022-06" db="UniProtKB">
        <authorList>
            <consortium name="EnsemblMetazoa"/>
        </authorList>
    </citation>
    <scope>IDENTIFICATION</scope>
    <source>
        <strain evidence="3">PS312</strain>
    </source>
</reference>
<keyword evidence="4" id="KW-1185">Reference proteome</keyword>
<evidence type="ECO:0000313" key="3">
    <source>
        <dbReference type="EnsemblMetazoa" id="PPA40710.1"/>
    </source>
</evidence>
<gene>
    <name evidence="3" type="primary">WBGene00279079</name>
</gene>
<proteinExistence type="predicted"/>
<feature type="transmembrane region" description="Helical" evidence="1">
    <location>
        <begin position="101"/>
        <end position="123"/>
    </location>
</feature>
<evidence type="ECO:0000256" key="2">
    <source>
        <dbReference type="SAM" id="SignalP"/>
    </source>
</evidence>
<keyword evidence="1" id="KW-1133">Transmembrane helix</keyword>
<dbReference type="PANTHER" id="PTHR22943:SF248">
    <property type="entry name" value="SEVEN TM RECEPTOR"/>
    <property type="match status" value="1"/>
</dbReference>
<dbReference type="AlphaFoldDB" id="A0A8R1UXN0"/>
<name>A0A8R1UXN0_PRIPA</name>
<dbReference type="Gene3D" id="3.30.30.110">
    <property type="entry name" value="Antibacterial factor-related peptide"/>
    <property type="match status" value="1"/>
</dbReference>
<dbReference type="InterPro" id="IPR031770">
    <property type="entry name" value="Abf-1/2"/>
</dbReference>
<protein>
    <recommendedName>
        <fullName evidence="5">G protein-coupled receptor</fullName>
    </recommendedName>
</protein>
<keyword evidence="2" id="KW-0732">Signal</keyword>
<dbReference type="EnsemblMetazoa" id="PPA40710.1">
    <property type="protein sequence ID" value="PPA40710.1"/>
    <property type="gene ID" value="WBGene00279079"/>
</dbReference>
<feature type="transmembrane region" description="Helical" evidence="1">
    <location>
        <begin position="356"/>
        <end position="378"/>
    </location>
</feature>
<keyword evidence="1" id="KW-0812">Transmembrane</keyword>
<feature type="chain" id="PRO_5035926184" description="G protein-coupled receptor" evidence="2">
    <location>
        <begin position="19"/>
        <end position="580"/>
    </location>
</feature>
<evidence type="ECO:0008006" key="5">
    <source>
        <dbReference type="Google" id="ProtNLM"/>
    </source>
</evidence>
<dbReference type="InterPro" id="IPR038204">
    <property type="entry name" value="Abf-1/2_sf"/>
</dbReference>
<feature type="transmembrane region" description="Helical" evidence="1">
    <location>
        <begin position="460"/>
        <end position="487"/>
    </location>
</feature>
<dbReference type="InterPro" id="IPR019428">
    <property type="entry name" value="7TM_GPCR_serpentine_rcpt_Str"/>
</dbReference>
<feature type="transmembrane region" description="Helical" evidence="1">
    <location>
        <begin position="315"/>
        <end position="344"/>
    </location>
</feature>
<sequence length="580" mass="65291">MKFFVFLSFICLFVPSDAAPGWYLSSCARMNDGVIGSKVADVACMVSCNTKNCGESKCVNSKTEGRPVCTYNSRGISVVGNGLLIVQILHPHSRLLCHYRWYLLSFTYFQIKYGCLVFTWAAIYQTPVIGFILNSIYCVLFYEPFILLIQDAIYNGPWRSVLFALATNLILITMFLCSSDILEQNKNGDFFVPDFLQVYCIDLSARPAPNMILMNFVVSWMSSCENIAYVTDSNRKYGFLYTKAKFNGKIEEKQLQHTEARGGRVNWVTISGVGNSGIGVSVIFLVIACCARLIKKEIAFSEKMSNYARMLHNQLFRALLVQQILSIFAGISVVGNSLLITLILHRQNCILGHYRWLLLAFAVGDITISVHTSWAAIFQPPPFGFIINSIYTVLFYEPFILLMFHFIYRLVMLISLNEEEDFFGPDLLQVYGINTKARPAPDLIFMNFIHTKERGGGINWITIGGICNSGLVVSIAFTVIAYCTVRIERKFKTSQSLSNKTRTMHVQLFRALLIQFIVPFLLCVLPYFGIIVIPLFGHRFGEIGNILANLVSIFPAVDAFVVMLLVGRSPLSLQTPLSDE</sequence>